<keyword evidence="3" id="KW-1185">Reference proteome</keyword>
<accession>A0A4S4KKZ5</accession>
<evidence type="ECO:0000313" key="2">
    <source>
        <dbReference type="EMBL" id="THG99125.1"/>
    </source>
</evidence>
<keyword evidence="1" id="KW-1133">Transmembrane helix</keyword>
<keyword evidence="1" id="KW-0812">Transmembrane</keyword>
<protein>
    <submittedName>
        <fullName evidence="2">Uncharacterized protein</fullName>
    </submittedName>
</protein>
<feature type="transmembrane region" description="Helical" evidence="1">
    <location>
        <begin position="6"/>
        <end position="25"/>
    </location>
</feature>
<name>A0A4S4KKZ5_9APHY</name>
<reference evidence="2 3" key="1">
    <citation type="submission" date="2019-02" db="EMBL/GenBank/DDBJ databases">
        <title>Genome sequencing of the rare red list fungi Phlebia centrifuga.</title>
        <authorList>
            <person name="Buettner E."/>
            <person name="Kellner H."/>
        </authorList>
    </citation>
    <scope>NUCLEOTIDE SEQUENCE [LARGE SCALE GENOMIC DNA]</scope>
    <source>
        <strain evidence="2 3">DSM 108282</strain>
    </source>
</reference>
<sequence>MCGIAYNALALFTITALICLYYYVLIQFVNMMNHLIGKPPTKDNNWG</sequence>
<organism evidence="2 3">
    <name type="scientific">Hermanssonia centrifuga</name>
    <dbReference type="NCBI Taxonomy" id="98765"/>
    <lineage>
        <taxon>Eukaryota</taxon>
        <taxon>Fungi</taxon>
        <taxon>Dikarya</taxon>
        <taxon>Basidiomycota</taxon>
        <taxon>Agaricomycotina</taxon>
        <taxon>Agaricomycetes</taxon>
        <taxon>Polyporales</taxon>
        <taxon>Meruliaceae</taxon>
        <taxon>Hermanssonia</taxon>
    </lineage>
</organism>
<gene>
    <name evidence="2" type="ORF">EW026_g3171</name>
</gene>
<keyword evidence="1" id="KW-0472">Membrane</keyword>
<evidence type="ECO:0000313" key="3">
    <source>
        <dbReference type="Proteomes" id="UP000309038"/>
    </source>
</evidence>
<evidence type="ECO:0000256" key="1">
    <source>
        <dbReference type="SAM" id="Phobius"/>
    </source>
</evidence>
<proteinExistence type="predicted"/>
<dbReference type="AlphaFoldDB" id="A0A4S4KKZ5"/>
<dbReference type="EMBL" id="SGPJ01000091">
    <property type="protein sequence ID" value="THG99125.1"/>
    <property type="molecule type" value="Genomic_DNA"/>
</dbReference>
<dbReference type="Proteomes" id="UP000309038">
    <property type="component" value="Unassembled WGS sequence"/>
</dbReference>
<comment type="caution">
    <text evidence="2">The sequence shown here is derived from an EMBL/GenBank/DDBJ whole genome shotgun (WGS) entry which is preliminary data.</text>
</comment>